<name>A0A399NTL0_9MICO</name>
<sequence length="57" mass="5931">HAVTPLAVAGLVLTLGIAAWGAVRVVTRQPGRLLFQLIMAASLLLVAQLALNATRLT</sequence>
<dbReference type="EMBL" id="QWEA01001844">
    <property type="protein sequence ID" value="RII95976.1"/>
    <property type="molecule type" value="Genomic_DNA"/>
</dbReference>
<feature type="transmembrane region" description="Helical" evidence="1">
    <location>
        <begin position="33"/>
        <end position="51"/>
    </location>
</feature>
<accession>A0A399NTL0</accession>
<evidence type="ECO:0000256" key="1">
    <source>
        <dbReference type="SAM" id="Phobius"/>
    </source>
</evidence>
<dbReference type="Proteomes" id="UP000266634">
    <property type="component" value="Unassembled WGS sequence"/>
</dbReference>
<keyword evidence="2" id="KW-0808">Transferase</keyword>
<evidence type="ECO:0000313" key="3">
    <source>
        <dbReference type="Proteomes" id="UP000266634"/>
    </source>
</evidence>
<dbReference type="AlphaFoldDB" id="A0A399NTL0"/>
<evidence type="ECO:0000313" key="2">
    <source>
        <dbReference type="EMBL" id="RII95976.1"/>
    </source>
</evidence>
<keyword evidence="1" id="KW-0472">Membrane</keyword>
<protein>
    <submittedName>
        <fullName evidence="2">1,4-dihydroxy-2-naphthoate prenyltransferase</fullName>
    </submittedName>
</protein>
<gene>
    <name evidence="2" type="ORF">DZF93_21145</name>
</gene>
<reference evidence="2 3" key="1">
    <citation type="submission" date="2018-08" db="EMBL/GenBank/DDBJ databases">
        <title>Genome Sequence of Clavibacter michiganensis Subspecies type strains, and the Atypical Peach-Colored Strains Isolated from Tomato.</title>
        <authorList>
            <person name="Osdaghi E."/>
            <person name="Portier P."/>
            <person name="Briand M."/>
            <person name="Jacques M.-A."/>
        </authorList>
    </citation>
    <scope>NUCLEOTIDE SEQUENCE [LARGE SCALE GENOMIC DNA]</scope>
    <source>
        <strain evidence="2 3">CFBP 6488</strain>
    </source>
</reference>
<dbReference type="GO" id="GO:0016740">
    <property type="term" value="F:transferase activity"/>
    <property type="evidence" value="ECO:0007669"/>
    <property type="project" value="UniProtKB-KW"/>
</dbReference>
<keyword evidence="1" id="KW-1133">Transmembrane helix</keyword>
<organism evidence="2 3">
    <name type="scientific">Clavibacter michiganensis subsp. insidiosus</name>
    <dbReference type="NCBI Taxonomy" id="33014"/>
    <lineage>
        <taxon>Bacteria</taxon>
        <taxon>Bacillati</taxon>
        <taxon>Actinomycetota</taxon>
        <taxon>Actinomycetes</taxon>
        <taxon>Micrococcales</taxon>
        <taxon>Microbacteriaceae</taxon>
        <taxon>Clavibacter</taxon>
    </lineage>
</organism>
<feature type="transmembrane region" description="Helical" evidence="1">
    <location>
        <begin position="6"/>
        <end position="26"/>
    </location>
</feature>
<proteinExistence type="predicted"/>
<keyword evidence="1" id="KW-0812">Transmembrane</keyword>
<feature type="non-terminal residue" evidence="2">
    <location>
        <position position="1"/>
    </location>
</feature>
<comment type="caution">
    <text evidence="2">The sequence shown here is derived from an EMBL/GenBank/DDBJ whole genome shotgun (WGS) entry which is preliminary data.</text>
</comment>